<dbReference type="EMBL" id="UZAH01041482">
    <property type="protein sequence ID" value="VDP60263.1"/>
    <property type="molecule type" value="Genomic_DNA"/>
</dbReference>
<feature type="domain" description="Ras-associating" evidence="1">
    <location>
        <begin position="35"/>
        <end position="75"/>
    </location>
</feature>
<dbReference type="Gene3D" id="3.10.20.90">
    <property type="entry name" value="Phosphatidylinositol 3-kinase Catalytic Subunit, Chain A, domain 1"/>
    <property type="match status" value="1"/>
</dbReference>
<sequence>QVDVFAADDHLVLPAEEHGEDDQHQQHDDDENYFRQMIVTLLRKFRVADNPRKFALYECSHENDEDTCTLLSESF</sequence>
<protein>
    <submittedName>
        <fullName evidence="4">Ras-associating domain-containing protein</fullName>
    </submittedName>
</protein>
<reference evidence="4" key="2">
    <citation type="submission" date="2019-09" db="UniProtKB">
        <authorList>
            <consortium name="WormBaseParasite"/>
        </authorList>
    </citation>
    <scope>IDENTIFICATION</scope>
</reference>
<dbReference type="GO" id="GO:0007165">
    <property type="term" value="P:signal transduction"/>
    <property type="evidence" value="ECO:0007669"/>
    <property type="project" value="InterPro"/>
</dbReference>
<evidence type="ECO:0000313" key="2">
    <source>
        <dbReference type="EMBL" id="VDP60263.1"/>
    </source>
</evidence>
<dbReference type="Proteomes" id="UP000050761">
    <property type="component" value="Unassembled WGS sequence"/>
</dbReference>
<dbReference type="PROSITE" id="PS50200">
    <property type="entry name" value="RA"/>
    <property type="match status" value="1"/>
</dbReference>
<keyword evidence="3" id="KW-1185">Reference proteome</keyword>
<gene>
    <name evidence="2" type="ORF">HPBE_LOCUS26976</name>
</gene>
<accession>A0A3P8IRJ7</accession>
<dbReference type="WBParaSite" id="HPBE_0002697701-mRNA-1">
    <property type="protein sequence ID" value="HPBE_0002697701-mRNA-1"/>
    <property type="gene ID" value="HPBE_0002697701"/>
</dbReference>
<dbReference type="InterPro" id="IPR000159">
    <property type="entry name" value="RA_dom"/>
</dbReference>
<evidence type="ECO:0000259" key="1">
    <source>
        <dbReference type="PROSITE" id="PS50200"/>
    </source>
</evidence>
<dbReference type="OrthoDB" id="74314at2759"/>
<organism evidence="3 4">
    <name type="scientific">Heligmosomoides polygyrus</name>
    <name type="common">Parasitic roundworm</name>
    <dbReference type="NCBI Taxonomy" id="6339"/>
    <lineage>
        <taxon>Eukaryota</taxon>
        <taxon>Metazoa</taxon>
        <taxon>Ecdysozoa</taxon>
        <taxon>Nematoda</taxon>
        <taxon>Chromadorea</taxon>
        <taxon>Rhabditida</taxon>
        <taxon>Rhabditina</taxon>
        <taxon>Rhabditomorpha</taxon>
        <taxon>Strongyloidea</taxon>
        <taxon>Heligmosomidae</taxon>
        <taxon>Heligmosomoides</taxon>
    </lineage>
</organism>
<name>A0A183GWA7_HELPZ</name>
<evidence type="ECO:0000313" key="4">
    <source>
        <dbReference type="WBParaSite" id="HPBE_0002697701-mRNA-1"/>
    </source>
</evidence>
<dbReference type="AlphaFoldDB" id="A0A183GWA7"/>
<accession>A0A183GWA7</accession>
<reference evidence="2 3" key="1">
    <citation type="submission" date="2018-11" db="EMBL/GenBank/DDBJ databases">
        <authorList>
            <consortium name="Pathogen Informatics"/>
        </authorList>
    </citation>
    <scope>NUCLEOTIDE SEQUENCE [LARGE SCALE GENOMIC DNA]</scope>
</reference>
<proteinExistence type="predicted"/>
<evidence type="ECO:0000313" key="3">
    <source>
        <dbReference type="Proteomes" id="UP000050761"/>
    </source>
</evidence>